<name>A0A834BUZ6_ORYME</name>
<proteinExistence type="predicted"/>
<dbReference type="EMBL" id="WKFB01000927">
    <property type="protein sequence ID" value="KAF6716763.1"/>
    <property type="molecule type" value="Genomic_DNA"/>
</dbReference>
<reference evidence="1" key="1">
    <citation type="journal article" name="BMC Genomics">
        <title>Long-read sequencing and de novo genome assembly of marine medaka (Oryzias melastigma).</title>
        <authorList>
            <person name="Liang P."/>
            <person name="Saqib H.S.A."/>
            <person name="Ni X."/>
            <person name="Shen Y."/>
        </authorList>
    </citation>
    <scope>NUCLEOTIDE SEQUENCE</scope>
    <source>
        <strain evidence="1">Bigg-433</strain>
    </source>
</reference>
<dbReference type="AlphaFoldDB" id="A0A834BUZ6"/>
<gene>
    <name evidence="1" type="ORF">FQA47_023984</name>
</gene>
<sequence length="76" mass="8855">MAATQRHKLQINAGVKGGSLPDLLRRRQPDAQRAVWTKVEKCVDTEYGIEHRKDGKDETINQFCREQPQLLLKHRF</sequence>
<accession>A0A834BUZ6</accession>
<protein>
    <submittedName>
        <fullName evidence="1">Uncharacterized protein</fullName>
    </submittedName>
</protein>
<evidence type="ECO:0000313" key="1">
    <source>
        <dbReference type="EMBL" id="KAF6716763.1"/>
    </source>
</evidence>
<comment type="caution">
    <text evidence="1">The sequence shown here is derived from an EMBL/GenBank/DDBJ whole genome shotgun (WGS) entry which is preliminary data.</text>
</comment>
<organism evidence="1 2">
    <name type="scientific">Oryzias melastigma</name>
    <name type="common">Marine medaka</name>
    <dbReference type="NCBI Taxonomy" id="30732"/>
    <lineage>
        <taxon>Eukaryota</taxon>
        <taxon>Metazoa</taxon>
        <taxon>Chordata</taxon>
        <taxon>Craniata</taxon>
        <taxon>Vertebrata</taxon>
        <taxon>Euteleostomi</taxon>
        <taxon>Actinopterygii</taxon>
        <taxon>Neopterygii</taxon>
        <taxon>Teleostei</taxon>
        <taxon>Neoteleostei</taxon>
        <taxon>Acanthomorphata</taxon>
        <taxon>Ovalentaria</taxon>
        <taxon>Atherinomorphae</taxon>
        <taxon>Beloniformes</taxon>
        <taxon>Adrianichthyidae</taxon>
        <taxon>Oryziinae</taxon>
        <taxon>Oryzias</taxon>
    </lineage>
</organism>
<dbReference type="Proteomes" id="UP000646548">
    <property type="component" value="Unassembled WGS sequence"/>
</dbReference>
<evidence type="ECO:0000313" key="2">
    <source>
        <dbReference type="Proteomes" id="UP000646548"/>
    </source>
</evidence>